<evidence type="ECO:0000256" key="2">
    <source>
        <dbReference type="ARBA" id="ARBA00002786"/>
    </source>
</evidence>
<dbReference type="UniPathway" id="UPA00035">
    <property type="reaction ID" value="UER00044"/>
</dbReference>
<protein>
    <recommendedName>
        <fullName evidence="12">Tryptophan synthase beta chain</fullName>
        <ecNumber evidence="12">4.2.1.20</ecNumber>
    </recommendedName>
</protein>
<evidence type="ECO:0000256" key="12">
    <source>
        <dbReference type="HAMAP-Rule" id="MF_00133"/>
    </source>
</evidence>
<dbReference type="EMBL" id="CACSII010000001">
    <property type="protein sequence ID" value="CAA0082288.1"/>
    <property type="molecule type" value="Genomic_DNA"/>
</dbReference>
<dbReference type="Gene3D" id="3.40.50.1100">
    <property type="match status" value="2"/>
</dbReference>
<keyword evidence="10 12" id="KW-0456">Lyase</keyword>
<dbReference type="PANTHER" id="PTHR48077:SF3">
    <property type="entry name" value="TRYPTOPHAN SYNTHASE"/>
    <property type="match status" value="1"/>
</dbReference>
<evidence type="ECO:0000259" key="13">
    <source>
        <dbReference type="Pfam" id="PF00291"/>
    </source>
</evidence>
<dbReference type="PANTHER" id="PTHR48077">
    <property type="entry name" value="TRYPTOPHAN SYNTHASE-RELATED"/>
    <property type="match status" value="1"/>
</dbReference>
<evidence type="ECO:0000256" key="3">
    <source>
        <dbReference type="ARBA" id="ARBA00004733"/>
    </source>
</evidence>
<dbReference type="CDD" id="cd06446">
    <property type="entry name" value="Trp-synth_B"/>
    <property type="match status" value="1"/>
</dbReference>
<reference evidence="14 15" key="1">
    <citation type="submission" date="2019-11" db="EMBL/GenBank/DDBJ databases">
        <authorList>
            <person name="Holert J."/>
        </authorList>
    </citation>
    <scope>NUCLEOTIDE SEQUENCE [LARGE SCALE GENOMIC DNA]</scope>
    <source>
        <strain evidence="14">BC5_2</strain>
    </source>
</reference>
<dbReference type="OrthoDB" id="9766131at2"/>
<evidence type="ECO:0000256" key="11">
    <source>
        <dbReference type="ARBA" id="ARBA00049047"/>
    </source>
</evidence>
<feature type="domain" description="Tryptophan synthase beta chain-like PALP" evidence="13">
    <location>
        <begin position="61"/>
        <end position="384"/>
    </location>
</feature>
<comment type="catalytic activity">
    <reaction evidence="11 12">
        <text>(1S,2R)-1-C-(indol-3-yl)glycerol 3-phosphate + L-serine = D-glyceraldehyde 3-phosphate + L-tryptophan + H2O</text>
        <dbReference type="Rhea" id="RHEA:10532"/>
        <dbReference type="ChEBI" id="CHEBI:15377"/>
        <dbReference type="ChEBI" id="CHEBI:33384"/>
        <dbReference type="ChEBI" id="CHEBI:57912"/>
        <dbReference type="ChEBI" id="CHEBI:58866"/>
        <dbReference type="ChEBI" id="CHEBI:59776"/>
        <dbReference type="EC" id="4.2.1.20"/>
    </reaction>
</comment>
<dbReference type="Proteomes" id="UP000434580">
    <property type="component" value="Unassembled WGS sequence"/>
</dbReference>
<keyword evidence="8 12" id="KW-0663">Pyridoxal phosphate</keyword>
<dbReference type="InterPro" id="IPR001926">
    <property type="entry name" value="TrpB-like_PALP"/>
</dbReference>
<sequence>MKNSFSHALPNKEGYFGDYGGSFIPPELQAVMDEITQTYLEIREQPEFQAELAELYKHYVGRPSPIFHAKNLSERFGADIYLKREDLNHTGAHKINHCLGEALLAKKLGKKKLIAETGAGQHGVALATAAALVGLECDIYMGEVDIAKEHPNVVRMAILGANVIPATHGRKTLKEAVDSAFEAYLKDPVSQIYCIGSVVGPHPFPMMVRDFQSIIGNEAKLQFQEMTHGAPDNIVACVGGGSNAIGIFTAFLDDNAVNLYGVEPTGRNVEEEGEHAATMLKGSPGTMHGFHSYMLQDDAGEPAQVYSVASGLDYPSVGPQHSYLKDTARVTYEGISDEEAIQAFFDLSRLEGIIPAIESAHAVAYACKLATENPGSSILVNLSGRGDKDIDFVVEKYGQQYGINDLA</sequence>
<evidence type="ECO:0000313" key="15">
    <source>
        <dbReference type="Proteomes" id="UP000434580"/>
    </source>
</evidence>
<comment type="cofactor">
    <cofactor evidence="1 12">
        <name>pyridoxal 5'-phosphate</name>
        <dbReference type="ChEBI" id="CHEBI:597326"/>
    </cofactor>
</comment>
<evidence type="ECO:0000256" key="8">
    <source>
        <dbReference type="ARBA" id="ARBA00022898"/>
    </source>
</evidence>
<comment type="similarity">
    <text evidence="4 12">Belongs to the TrpB family.</text>
</comment>
<dbReference type="InterPro" id="IPR036052">
    <property type="entry name" value="TrpB-like_PALP_sf"/>
</dbReference>
<dbReference type="FunFam" id="3.40.50.1100:FF:000004">
    <property type="entry name" value="Tryptophan synthase beta chain"/>
    <property type="match status" value="1"/>
</dbReference>
<accession>A0A5S9MZ77</accession>
<comment type="function">
    <text evidence="2 12">The beta subunit is responsible for the synthesis of L-tryptophan from indole and L-serine.</text>
</comment>
<dbReference type="HAMAP" id="MF_00133">
    <property type="entry name" value="Trp_synth_beta"/>
    <property type="match status" value="1"/>
</dbReference>
<evidence type="ECO:0000256" key="10">
    <source>
        <dbReference type="ARBA" id="ARBA00023239"/>
    </source>
</evidence>
<keyword evidence="9 12" id="KW-0057">Aromatic amino acid biosynthesis</keyword>
<gene>
    <name evidence="14" type="primary">trpB_1</name>
    <name evidence="12" type="synonym">trpB</name>
    <name evidence="14" type="ORF">DPBNPPHM_00442</name>
</gene>
<dbReference type="InterPro" id="IPR006654">
    <property type="entry name" value="Trp_synth_beta"/>
</dbReference>
<dbReference type="PIRSF" id="PIRSF001413">
    <property type="entry name" value="Trp_syn_beta"/>
    <property type="match status" value="1"/>
</dbReference>
<dbReference type="NCBIfam" id="TIGR00263">
    <property type="entry name" value="trpB"/>
    <property type="match status" value="1"/>
</dbReference>
<evidence type="ECO:0000313" key="14">
    <source>
        <dbReference type="EMBL" id="CAA0082288.1"/>
    </source>
</evidence>
<dbReference type="PROSITE" id="PS00168">
    <property type="entry name" value="TRP_SYNTHASE_BETA"/>
    <property type="match status" value="1"/>
</dbReference>
<dbReference type="InterPro" id="IPR006653">
    <property type="entry name" value="Trp_synth_b_CS"/>
</dbReference>
<dbReference type="EC" id="4.2.1.20" evidence="12"/>
<dbReference type="GO" id="GO:0005737">
    <property type="term" value="C:cytoplasm"/>
    <property type="evidence" value="ECO:0007669"/>
    <property type="project" value="TreeGrafter"/>
</dbReference>
<dbReference type="SUPFAM" id="SSF53686">
    <property type="entry name" value="Tryptophan synthase beta subunit-like PLP-dependent enzymes"/>
    <property type="match status" value="1"/>
</dbReference>
<organism evidence="14 15">
    <name type="scientific">BD1-7 clade bacterium</name>
    <dbReference type="NCBI Taxonomy" id="2029982"/>
    <lineage>
        <taxon>Bacteria</taxon>
        <taxon>Pseudomonadati</taxon>
        <taxon>Pseudomonadota</taxon>
        <taxon>Gammaproteobacteria</taxon>
        <taxon>Cellvibrionales</taxon>
        <taxon>Spongiibacteraceae</taxon>
        <taxon>BD1-7 clade</taxon>
    </lineage>
</organism>
<evidence type="ECO:0000256" key="7">
    <source>
        <dbReference type="ARBA" id="ARBA00022822"/>
    </source>
</evidence>
<evidence type="ECO:0000256" key="6">
    <source>
        <dbReference type="ARBA" id="ARBA00022605"/>
    </source>
</evidence>
<evidence type="ECO:0000256" key="1">
    <source>
        <dbReference type="ARBA" id="ARBA00001933"/>
    </source>
</evidence>
<dbReference type="InterPro" id="IPR023026">
    <property type="entry name" value="Trp_synth_beta/beta-like"/>
</dbReference>
<comment type="subunit">
    <text evidence="5 12">Tetramer of two alpha and two beta chains.</text>
</comment>
<feature type="modified residue" description="N6-(pyridoxal phosphate)lysine" evidence="12">
    <location>
        <position position="94"/>
    </location>
</feature>
<evidence type="ECO:0000256" key="5">
    <source>
        <dbReference type="ARBA" id="ARBA00011270"/>
    </source>
</evidence>
<name>A0A5S9MZ77_9GAMM</name>
<dbReference type="AlphaFoldDB" id="A0A5S9MZ77"/>
<evidence type="ECO:0000256" key="9">
    <source>
        <dbReference type="ARBA" id="ARBA00023141"/>
    </source>
</evidence>
<dbReference type="GO" id="GO:0004834">
    <property type="term" value="F:tryptophan synthase activity"/>
    <property type="evidence" value="ECO:0007669"/>
    <property type="project" value="UniProtKB-UniRule"/>
</dbReference>
<comment type="pathway">
    <text evidence="3 12">Amino-acid biosynthesis; L-tryptophan biosynthesis; L-tryptophan from chorismate: step 5/5.</text>
</comment>
<evidence type="ECO:0000256" key="4">
    <source>
        <dbReference type="ARBA" id="ARBA00009982"/>
    </source>
</evidence>
<proteinExistence type="inferred from homology"/>
<dbReference type="Pfam" id="PF00291">
    <property type="entry name" value="PALP"/>
    <property type="match status" value="1"/>
</dbReference>
<keyword evidence="7 12" id="KW-0822">Tryptophan biosynthesis</keyword>
<keyword evidence="6 12" id="KW-0028">Amino-acid biosynthesis</keyword>